<name>A0AA46I5X3_9FUSO</name>
<keyword evidence="6" id="KW-0540">Nuclease</keyword>
<dbReference type="PANTHER" id="PTHR10642:SF26">
    <property type="entry name" value="RIBONUCLEASE H1"/>
    <property type="match status" value="1"/>
</dbReference>
<keyword evidence="7" id="KW-0479">Metal-binding</keyword>
<dbReference type="Gene3D" id="3.30.420.10">
    <property type="entry name" value="Ribonuclease H-like superfamily/Ribonuclease H"/>
    <property type="match status" value="1"/>
</dbReference>
<dbReference type="SUPFAM" id="SSF53098">
    <property type="entry name" value="Ribonuclease H-like"/>
    <property type="match status" value="1"/>
</dbReference>
<dbReference type="GO" id="GO:0003676">
    <property type="term" value="F:nucleic acid binding"/>
    <property type="evidence" value="ECO:0007669"/>
    <property type="project" value="InterPro"/>
</dbReference>
<dbReference type="PROSITE" id="PS50879">
    <property type="entry name" value="RNASE_H_1"/>
    <property type="match status" value="1"/>
</dbReference>
<evidence type="ECO:0000256" key="9">
    <source>
        <dbReference type="ARBA" id="ARBA00022801"/>
    </source>
</evidence>
<evidence type="ECO:0000256" key="3">
    <source>
        <dbReference type="ARBA" id="ARBA00005300"/>
    </source>
</evidence>
<dbReference type="InterPro" id="IPR002156">
    <property type="entry name" value="RNaseH_domain"/>
</dbReference>
<dbReference type="InterPro" id="IPR036397">
    <property type="entry name" value="RNaseH_sf"/>
</dbReference>
<dbReference type="AlphaFoldDB" id="A0AA46I5X3"/>
<keyword evidence="10" id="KW-0460">Magnesium</keyword>
<dbReference type="Pfam" id="PF00075">
    <property type="entry name" value="RNase_H"/>
    <property type="match status" value="1"/>
</dbReference>
<comment type="caution">
    <text evidence="12">The sequence shown here is derived from an EMBL/GenBank/DDBJ whole genome shotgun (WGS) entry which is preliminary data.</text>
</comment>
<evidence type="ECO:0000256" key="7">
    <source>
        <dbReference type="ARBA" id="ARBA00022723"/>
    </source>
</evidence>
<comment type="subunit">
    <text evidence="4">Monomer.</text>
</comment>
<evidence type="ECO:0000259" key="11">
    <source>
        <dbReference type="PROSITE" id="PS50879"/>
    </source>
</evidence>
<evidence type="ECO:0000313" key="13">
    <source>
        <dbReference type="Proteomes" id="UP000294678"/>
    </source>
</evidence>
<accession>A0AA46I5X3</accession>
<comment type="catalytic activity">
    <reaction evidence="1">
        <text>Endonucleolytic cleavage to 5'-phosphomonoester.</text>
        <dbReference type="EC" id="3.1.26.4"/>
    </reaction>
</comment>
<evidence type="ECO:0000256" key="6">
    <source>
        <dbReference type="ARBA" id="ARBA00022722"/>
    </source>
</evidence>
<dbReference type="InterPro" id="IPR012337">
    <property type="entry name" value="RNaseH-like_sf"/>
</dbReference>
<comment type="similarity">
    <text evidence="3">Belongs to the RNase H family.</text>
</comment>
<sequence length="152" mass="17677">MEEIIIYTDGACANNQEKENTGGYGAVLMYKGKIKEIFGGYKNTTNNRMELMAVIEALKQLKRKDIPIKVYSDSSYVVNGINIWIHDWIKKGKIKKNYDLWMKLYNLKKGFKKIEFFHVKGHNGDRYNEIADRLAVKGSQMYDLLVDEKNLD</sequence>
<proteinExistence type="inferred from homology"/>
<evidence type="ECO:0000256" key="8">
    <source>
        <dbReference type="ARBA" id="ARBA00022759"/>
    </source>
</evidence>
<evidence type="ECO:0000256" key="5">
    <source>
        <dbReference type="ARBA" id="ARBA00012180"/>
    </source>
</evidence>
<dbReference type="GO" id="GO:0046872">
    <property type="term" value="F:metal ion binding"/>
    <property type="evidence" value="ECO:0007669"/>
    <property type="project" value="UniProtKB-KW"/>
</dbReference>
<dbReference type="EC" id="3.1.26.4" evidence="5"/>
<dbReference type="PANTHER" id="PTHR10642">
    <property type="entry name" value="RIBONUCLEASE H1"/>
    <property type="match status" value="1"/>
</dbReference>
<evidence type="ECO:0000256" key="10">
    <source>
        <dbReference type="ARBA" id="ARBA00022842"/>
    </source>
</evidence>
<organism evidence="12 13">
    <name type="scientific">Hypnocyclicus thermotrophus</name>
    <dbReference type="NCBI Taxonomy" id="1627895"/>
    <lineage>
        <taxon>Bacteria</taxon>
        <taxon>Fusobacteriati</taxon>
        <taxon>Fusobacteriota</taxon>
        <taxon>Fusobacteriia</taxon>
        <taxon>Fusobacteriales</taxon>
        <taxon>Fusobacteriaceae</taxon>
        <taxon>Hypnocyclicus</taxon>
    </lineage>
</organism>
<feature type="domain" description="RNase H type-1" evidence="11">
    <location>
        <begin position="1"/>
        <end position="140"/>
    </location>
</feature>
<keyword evidence="9" id="KW-0378">Hydrolase</keyword>
<evidence type="ECO:0000256" key="4">
    <source>
        <dbReference type="ARBA" id="ARBA00011245"/>
    </source>
</evidence>
<dbReference type="Proteomes" id="UP000294678">
    <property type="component" value="Unassembled WGS sequence"/>
</dbReference>
<protein>
    <recommendedName>
        <fullName evidence="5">ribonuclease H</fullName>
        <ecNumber evidence="5">3.1.26.4</ecNumber>
    </recommendedName>
</protein>
<dbReference type="EMBL" id="SOBG01000003">
    <property type="protein sequence ID" value="TDT71430.1"/>
    <property type="molecule type" value="Genomic_DNA"/>
</dbReference>
<dbReference type="GO" id="GO:0004523">
    <property type="term" value="F:RNA-DNA hybrid ribonuclease activity"/>
    <property type="evidence" value="ECO:0007669"/>
    <property type="project" value="UniProtKB-EC"/>
</dbReference>
<dbReference type="InterPro" id="IPR022892">
    <property type="entry name" value="RNaseHI"/>
</dbReference>
<keyword evidence="13" id="KW-1185">Reference proteome</keyword>
<keyword evidence="8" id="KW-0255">Endonuclease</keyword>
<dbReference type="CDD" id="cd09278">
    <property type="entry name" value="RNase_HI_prokaryote_like"/>
    <property type="match status" value="1"/>
</dbReference>
<dbReference type="InterPro" id="IPR050092">
    <property type="entry name" value="RNase_H"/>
</dbReference>
<dbReference type="GO" id="GO:0043137">
    <property type="term" value="P:DNA replication, removal of RNA primer"/>
    <property type="evidence" value="ECO:0007669"/>
    <property type="project" value="TreeGrafter"/>
</dbReference>
<evidence type="ECO:0000313" key="12">
    <source>
        <dbReference type="EMBL" id="TDT71430.1"/>
    </source>
</evidence>
<comment type="cofactor">
    <cofactor evidence="2">
        <name>Mg(2+)</name>
        <dbReference type="ChEBI" id="CHEBI:18420"/>
    </cofactor>
</comment>
<dbReference type="RefSeq" id="WP_134112694.1">
    <property type="nucleotide sequence ID" value="NZ_SOBG01000003.1"/>
</dbReference>
<evidence type="ECO:0000256" key="1">
    <source>
        <dbReference type="ARBA" id="ARBA00000077"/>
    </source>
</evidence>
<evidence type="ECO:0000256" key="2">
    <source>
        <dbReference type="ARBA" id="ARBA00001946"/>
    </source>
</evidence>
<reference evidence="12 13" key="1">
    <citation type="submission" date="2019-03" db="EMBL/GenBank/DDBJ databases">
        <title>Genomic Encyclopedia of Type Strains, Phase IV (KMG-IV): sequencing the most valuable type-strain genomes for metagenomic binning, comparative biology and taxonomic classification.</title>
        <authorList>
            <person name="Goeker M."/>
        </authorList>
    </citation>
    <scope>NUCLEOTIDE SEQUENCE [LARGE SCALE GENOMIC DNA]</scope>
    <source>
        <strain evidence="12 13">DSM 100055</strain>
    </source>
</reference>
<gene>
    <name evidence="12" type="ORF">EV215_0803</name>
</gene>